<gene>
    <name evidence="2" type="ORF">MARPO_0006s0103</name>
</gene>
<dbReference type="Proteomes" id="UP000244005">
    <property type="component" value="Unassembled WGS sequence"/>
</dbReference>
<sequence>MDWRSMEPFLRSACASGLRNRTGRAAVDAVYTVKPATEPKGRGWPGQGGLLQRLRSGDVARPRSTRSPPVRTQDEASLTVVPEIPNDTSYVGRAALASTWLARMRVYRCHFRASRIGSSESATWHPGPRRQIAPSARPGARDAARGSLSGAAKLWGSAVHETRKRRLRISDWEEKSYAAIEVVGEWKGRGGMEEEESRVV</sequence>
<evidence type="ECO:0000256" key="1">
    <source>
        <dbReference type="SAM" id="MobiDB-lite"/>
    </source>
</evidence>
<evidence type="ECO:0000313" key="3">
    <source>
        <dbReference type="Proteomes" id="UP000244005"/>
    </source>
</evidence>
<reference evidence="3" key="1">
    <citation type="journal article" date="2017" name="Cell">
        <title>Insights into land plant evolution garnered from the Marchantia polymorpha genome.</title>
        <authorList>
            <person name="Bowman J.L."/>
            <person name="Kohchi T."/>
            <person name="Yamato K.T."/>
            <person name="Jenkins J."/>
            <person name="Shu S."/>
            <person name="Ishizaki K."/>
            <person name="Yamaoka S."/>
            <person name="Nishihama R."/>
            <person name="Nakamura Y."/>
            <person name="Berger F."/>
            <person name="Adam C."/>
            <person name="Aki S.S."/>
            <person name="Althoff F."/>
            <person name="Araki T."/>
            <person name="Arteaga-Vazquez M.A."/>
            <person name="Balasubrmanian S."/>
            <person name="Barry K."/>
            <person name="Bauer D."/>
            <person name="Boehm C.R."/>
            <person name="Briginshaw L."/>
            <person name="Caballero-Perez J."/>
            <person name="Catarino B."/>
            <person name="Chen F."/>
            <person name="Chiyoda S."/>
            <person name="Chovatia M."/>
            <person name="Davies K.M."/>
            <person name="Delmans M."/>
            <person name="Demura T."/>
            <person name="Dierschke T."/>
            <person name="Dolan L."/>
            <person name="Dorantes-Acosta A.E."/>
            <person name="Eklund D.M."/>
            <person name="Florent S.N."/>
            <person name="Flores-Sandoval E."/>
            <person name="Fujiyama A."/>
            <person name="Fukuzawa H."/>
            <person name="Galik B."/>
            <person name="Grimanelli D."/>
            <person name="Grimwood J."/>
            <person name="Grossniklaus U."/>
            <person name="Hamada T."/>
            <person name="Haseloff J."/>
            <person name="Hetherington A.J."/>
            <person name="Higo A."/>
            <person name="Hirakawa Y."/>
            <person name="Hundley H.N."/>
            <person name="Ikeda Y."/>
            <person name="Inoue K."/>
            <person name="Inoue S.I."/>
            <person name="Ishida S."/>
            <person name="Jia Q."/>
            <person name="Kakita M."/>
            <person name="Kanazawa T."/>
            <person name="Kawai Y."/>
            <person name="Kawashima T."/>
            <person name="Kennedy M."/>
            <person name="Kinose K."/>
            <person name="Kinoshita T."/>
            <person name="Kohara Y."/>
            <person name="Koide E."/>
            <person name="Komatsu K."/>
            <person name="Kopischke S."/>
            <person name="Kubo M."/>
            <person name="Kyozuka J."/>
            <person name="Lagercrantz U."/>
            <person name="Lin S.S."/>
            <person name="Lindquist E."/>
            <person name="Lipzen A.M."/>
            <person name="Lu C.W."/>
            <person name="De Luna E."/>
            <person name="Martienssen R.A."/>
            <person name="Minamino N."/>
            <person name="Mizutani M."/>
            <person name="Mizutani M."/>
            <person name="Mochizuki N."/>
            <person name="Monte I."/>
            <person name="Mosher R."/>
            <person name="Nagasaki H."/>
            <person name="Nakagami H."/>
            <person name="Naramoto S."/>
            <person name="Nishitani K."/>
            <person name="Ohtani M."/>
            <person name="Okamoto T."/>
            <person name="Okumura M."/>
            <person name="Phillips J."/>
            <person name="Pollak B."/>
            <person name="Reinders A."/>
            <person name="Rovekamp M."/>
            <person name="Sano R."/>
            <person name="Sawa S."/>
            <person name="Schmid M.W."/>
            <person name="Shirakawa M."/>
            <person name="Solano R."/>
            <person name="Spunde A."/>
            <person name="Suetsugu N."/>
            <person name="Sugano S."/>
            <person name="Sugiyama A."/>
            <person name="Sun R."/>
            <person name="Suzuki Y."/>
            <person name="Takenaka M."/>
            <person name="Takezawa D."/>
            <person name="Tomogane H."/>
            <person name="Tsuzuki M."/>
            <person name="Ueda T."/>
            <person name="Umeda M."/>
            <person name="Ward J.M."/>
            <person name="Watanabe Y."/>
            <person name="Yazaki K."/>
            <person name="Yokoyama R."/>
            <person name="Yoshitake Y."/>
            <person name="Yotsui I."/>
            <person name="Zachgo S."/>
            <person name="Schmutz J."/>
        </authorList>
    </citation>
    <scope>NUCLEOTIDE SEQUENCE [LARGE SCALE GENOMIC DNA]</scope>
    <source>
        <strain evidence="3">Tak-1</strain>
    </source>
</reference>
<protein>
    <submittedName>
        <fullName evidence="2">Uncharacterized protein</fullName>
    </submittedName>
</protein>
<proteinExistence type="predicted"/>
<accession>A0A2R6XPN1</accession>
<dbReference type="EMBL" id="KZ772678">
    <property type="protein sequence ID" value="PTQ48071.1"/>
    <property type="molecule type" value="Genomic_DNA"/>
</dbReference>
<feature type="region of interest" description="Disordered" evidence="1">
    <location>
        <begin position="119"/>
        <end position="147"/>
    </location>
</feature>
<evidence type="ECO:0000313" key="2">
    <source>
        <dbReference type="EMBL" id="PTQ48071.1"/>
    </source>
</evidence>
<name>A0A2R6XPN1_MARPO</name>
<keyword evidence="3" id="KW-1185">Reference proteome</keyword>
<organism evidence="2 3">
    <name type="scientific">Marchantia polymorpha</name>
    <name type="common">Common liverwort</name>
    <name type="synonym">Marchantia aquatica</name>
    <dbReference type="NCBI Taxonomy" id="3197"/>
    <lineage>
        <taxon>Eukaryota</taxon>
        <taxon>Viridiplantae</taxon>
        <taxon>Streptophyta</taxon>
        <taxon>Embryophyta</taxon>
        <taxon>Marchantiophyta</taxon>
        <taxon>Marchantiopsida</taxon>
        <taxon>Marchantiidae</taxon>
        <taxon>Marchantiales</taxon>
        <taxon>Marchantiaceae</taxon>
        <taxon>Marchantia</taxon>
    </lineage>
</organism>
<dbReference type="AlphaFoldDB" id="A0A2R6XPN1"/>
<feature type="region of interest" description="Disordered" evidence="1">
    <location>
        <begin position="56"/>
        <end position="75"/>
    </location>
</feature>